<sequence>MASAWLAGLEFTHFAGEVLKIGRPCPILSFEFCLSAKHRKNVTTAVRGGKAVKPNRQNVFCGAERIVIEFYAGNAAGRMSMALNSIKFFKSTTSRQSIGVVDLIVLPLPIHYHVNRFLLFAFGMQQVKMPHLNKKNTPSFLIGCFFV</sequence>
<dbReference type="KEGG" id="tde:TDE_0946"/>
<dbReference type="GeneID" id="2740979"/>
<reference evidence="1 2" key="1">
    <citation type="journal article" date="2004" name="Proc. Natl. Acad. Sci. U.S.A.">
        <title>Comparison of the genome of the oral pathogen Treponema denticola with other spirochete genomes.</title>
        <authorList>
            <person name="Seshadri R."/>
            <person name="Myers G.S."/>
            <person name="Tettelin H."/>
            <person name="Eisen J.A."/>
            <person name="Heidelberg J.F."/>
            <person name="Dodson R.J."/>
            <person name="Davidsen T.M."/>
            <person name="DeBoy R.T."/>
            <person name="Fouts D.E."/>
            <person name="Haft D.H."/>
            <person name="Selengut J."/>
            <person name="Ren Q."/>
            <person name="Brinkac L.M."/>
            <person name="Madupu R."/>
            <person name="Kolonay J."/>
            <person name="Durkin S.A."/>
            <person name="Daugherty S.C."/>
            <person name="Shetty J."/>
            <person name="Shvartsbeyn A."/>
            <person name="Gebregeorgis E."/>
            <person name="Geer K."/>
            <person name="Tsegaye G."/>
            <person name="Malek J."/>
            <person name="Ayodeji B."/>
            <person name="Shatsman S."/>
            <person name="McLeod M.P."/>
            <person name="Smajs D."/>
            <person name="Howell J.K."/>
            <person name="Pal S."/>
            <person name="Amin A."/>
            <person name="Vashisth P."/>
            <person name="McNeill T.Z."/>
            <person name="Xiang Q."/>
            <person name="Sodergren E."/>
            <person name="Baca E."/>
            <person name="Weinstock G.M."/>
            <person name="Norris S.J."/>
            <person name="Fraser C.M."/>
            <person name="Paulsen I.T."/>
        </authorList>
    </citation>
    <scope>NUCLEOTIDE SEQUENCE [LARGE SCALE GENOMIC DNA]</scope>
    <source>
        <strain evidence="2">ATCC 35405 / DSM 14222 / CIP 103919 / JCM 8153 / KCTC 15104</strain>
    </source>
</reference>
<gene>
    <name evidence="1" type="ordered locus">TDE_0946</name>
</gene>
<evidence type="ECO:0000313" key="2">
    <source>
        <dbReference type="Proteomes" id="UP000008212"/>
    </source>
</evidence>
<proteinExistence type="predicted"/>
<protein>
    <submittedName>
        <fullName evidence="1">Uncharacterized protein</fullName>
    </submittedName>
</protein>
<organism evidence="1 2">
    <name type="scientific">Treponema denticola (strain ATCC 35405 / DSM 14222 / CIP 103919 / JCM 8153 / KCTC 15104)</name>
    <dbReference type="NCBI Taxonomy" id="243275"/>
    <lineage>
        <taxon>Bacteria</taxon>
        <taxon>Pseudomonadati</taxon>
        <taxon>Spirochaetota</taxon>
        <taxon>Spirochaetia</taxon>
        <taxon>Spirochaetales</taxon>
        <taxon>Treponemataceae</taxon>
        <taxon>Treponema</taxon>
    </lineage>
</organism>
<dbReference type="AlphaFoldDB" id="Q73P53"/>
<dbReference type="Proteomes" id="UP000008212">
    <property type="component" value="Chromosome"/>
</dbReference>
<dbReference type="EMBL" id="AE017226">
    <property type="protein sequence ID" value="AAS11437.1"/>
    <property type="molecule type" value="Genomic_DNA"/>
</dbReference>
<accession>Q73P53</accession>
<dbReference type="RefSeq" id="WP_002670347.1">
    <property type="nucleotide sequence ID" value="NC_002967.9"/>
</dbReference>
<evidence type="ECO:0000313" key="1">
    <source>
        <dbReference type="EMBL" id="AAS11437.1"/>
    </source>
</evidence>
<name>Q73P53_TREDE</name>
<dbReference type="OrthoDB" id="9958062at2"/>
<keyword evidence="2" id="KW-1185">Reference proteome</keyword>
<dbReference type="PaxDb" id="243275-TDE_0946"/>
<dbReference type="HOGENOM" id="CLU_1767236_0_0_12"/>
<dbReference type="STRING" id="243275.TDE_0946"/>